<dbReference type="Proteomes" id="UP001161325">
    <property type="component" value="Unassembled WGS sequence"/>
</dbReference>
<dbReference type="PANTHER" id="PTHR21499:SF59">
    <property type="entry name" value="ASPARTOKINASE"/>
    <property type="match status" value="1"/>
</dbReference>
<dbReference type="InterPro" id="IPR005260">
    <property type="entry name" value="Asp_kin_monofn"/>
</dbReference>
<dbReference type="PROSITE" id="PS00324">
    <property type="entry name" value="ASPARTOKINASE"/>
    <property type="match status" value="1"/>
</dbReference>
<feature type="binding site" evidence="8">
    <location>
        <position position="126"/>
    </location>
    <ligand>
        <name>substrate</name>
    </ligand>
</feature>
<evidence type="ECO:0000259" key="11">
    <source>
        <dbReference type="Pfam" id="PF00696"/>
    </source>
</evidence>
<evidence type="ECO:0000259" key="12">
    <source>
        <dbReference type="Pfam" id="PF22468"/>
    </source>
</evidence>
<dbReference type="GO" id="GO:0009090">
    <property type="term" value="P:homoserine biosynthetic process"/>
    <property type="evidence" value="ECO:0007669"/>
    <property type="project" value="TreeGrafter"/>
</dbReference>
<comment type="similarity">
    <text evidence="2 9">Belongs to the aspartokinase family.</text>
</comment>
<protein>
    <recommendedName>
        <fullName evidence="9">Aspartokinase</fullName>
        <ecNumber evidence="9">2.7.2.4</ecNumber>
    </recommendedName>
</protein>
<keyword evidence="3 9" id="KW-0808">Transferase</keyword>
<comment type="pathway">
    <text evidence="10">Amino-acid biosynthesis; L-methionine biosynthesis via de novo pathway; L-homoserine from L-aspartate: step 1/3.</text>
</comment>
<evidence type="ECO:0000256" key="1">
    <source>
        <dbReference type="ARBA" id="ARBA00004766"/>
    </source>
</evidence>
<feature type="binding site" evidence="8">
    <location>
        <begin position="229"/>
        <end position="230"/>
    </location>
    <ligand>
        <name>ATP</name>
        <dbReference type="ChEBI" id="CHEBI:30616"/>
    </ligand>
</feature>
<gene>
    <name evidence="13" type="primary">lysC</name>
    <name evidence="13" type="ORF">rosag_39160</name>
</gene>
<dbReference type="SUPFAM" id="SSF55021">
    <property type="entry name" value="ACT-like"/>
    <property type="match status" value="2"/>
</dbReference>
<proteinExistence type="inferred from homology"/>
<dbReference type="PANTHER" id="PTHR21499">
    <property type="entry name" value="ASPARTATE KINASE"/>
    <property type="match status" value="1"/>
</dbReference>
<dbReference type="CDD" id="cd04912">
    <property type="entry name" value="ACT_AKiii-LysC-EC-like_1"/>
    <property type="match status" value="1"/>
</dbReference>
<dbReference type="EC" id="2.7.2.4" evidence="9"/>
<evidence type="ECO:0000256" key="2">
    <source>
        <dbReference type="ARBA" id="ARBA00010122"/>
    </source>
</evidence>
<keyword evidence="14" id="KW-1185">Reference proteome</keyword>
<keyword evidence="5 9" id="KW-0418">Kinase</keyword>
<feature type="domain" description="Aspartate/glutamate/uridylate kinase" evidence="11">
    <location>
        <begin position="1"/>
        <end position="286"/>
    </location>
</feature>
<comment type="catalytic activity">
    <reaction evidence="7 9">
        <text>L-aspartate + ATP = 4-phospho-L-aspartate + ADP</text>
        <dbReference type="Rhea" id="RHEA:23776"/>
        <dbReference type="ChEBI" id="CHEBI:29991"/>
        <dbReference type="ChEBI" id="CHEBI:30616"/>
        <dbReference type="ChEBI" id="CHEBI:57535"/>
        <dbReference type="ChEBI" id="CHEBI:456216"/>
        <dbReference type="EC" id="2.7.2.4"/>
    </reaction>
</comment>
<feature type="binding site" evidence="8">
    <location>
        <begin position="5"/>
        <end position="8"/>
    </location>
    <ligand>
        <name>ATP</name>
        <dbReference type="ChEBI" id="CHEBI:30616"/>
    </ligand>
</feature>
<comment type="pathway">
    <text evidence="10">Amino-acid biosynthesis; L-threonine biosynthesis; L-threonine from L-aspartate: step 1/5.</text>
</comment>
<dbReference type="Gene3D" id="3.40.1160.10">
    <property type="entry name" value="Acetylglutamate kinase-like"/>
    <property type="match status" value="1"/>
</dbReference>
<organism evidence="13 14">
    <name type="scientific">Roseisolibacter agri</name>
    <dbReference type="NCBI Taxonomy" id="2014610"/>
    <lineage>
        <taxon>Bacteria</taxon>
        <taxon>Pseudomonadati</taxon>
        <taxon>Gemmatimonadota</taxon>
        <taxon>Gemmatimonadia</taxon>
        <taxon>Gemmatimonadales</taxon>
        <taxon>Gemmatimonadaceae</taxon>
        <taxon>Roseisolibacter</taxon>
    </lineage>
</organism>
<dbReference type="GO" id="GO:0005829">
    <property type="term" value="C:cytosol"/>
    <property type="evidence" value="ECO:0007669"/>
    <property type="project" value="TreeGrafter"/>
</dbReference>
<dbReference type="InterPro" id="IPR018042">
    <property type="entry name" value="Aspartate_kinase_CS"/>
</dbReference>
<dbReference type="AlphaFoldDB" id="A0AA37VC85"/>
<dbReference type="EMBL" id="BRXS01000006">
    <property type="protein sequence ID" value="GLC27403.1"/>
    <property type="molecule type" value="Genomic_DNA"/>
</dbReference>
<reference evidence="13" key="1">
    <citation type="submission" date="2022-08" db="EMBL/GenBank/DDBJ databases">
        <title>Draft genome sequencing of Roseisolibacter agri AW1220.</title>
        <authorList>
            <person name="Tobiishi Y."/>
            <person name="Tonouchi A."/>
        </authorList>
    </citation>
    <scope>NUCLEOTIDE SEQUENCE</scope>
    <source>
        <strain evidence="13">AW1220</strain>
    </source>
</reference>
<evidence type="ECO:0000256" key="5">
    <source>
        <dbReference type="ARBA" id="ARBA00022777"/>
    </source>
</evidence>
<evidence type="ECO:0000256" key="6">
    <source>
        <dbReference type="ARBA" id="ARBA00022840"/>
    </source>
</evidence>
<comment type="pathway">
    <text evidence="1 10">Amino-acid biosynthesis; L-lysine biosynthesis via DAP pathway; (S)-tetrahydrodipicolinate from L-aspartate: step 1/4.</text>
</comment>
<dbReference type="NCBIfam" id="NF006570">
    <property type="entry name" value="PRK09084.1"/>
    <property type="match status" value="1"/>
</dbReference>
<name>A0AA37VC85_9BACT</name>
<evidence type="ECO:0000256" key="8">
    <source>
        <dbReference type="PIRSR" id="PIRSR000726-1"/>
    </source>
</evidence>
<evidence type="ECO:0000313" key="13">
    <source>
        <dbReference type="EMBL" id="GLC27403.1"/>
    </source>
</evidence>
<dbReference type="InterPro" id="IPR001341">
    <property type="entry name" value="Asp_kinase"/>
</dbReference>
<evidence type="ECO:0000256" key="7">
    <source>
        <dbReference type="ARBA" id="ARBA00047872"/>
    </source>
</evidence>
<keyword evidence="4 8" id="KW-0547">Nucleotide-binding</keyword>
<evidence type="ECO:0000256" key="10">
    <source>
        <dbReference type="RuleBase" id="RU004249"/>
    </source>
</evidence>
<evidence type="ECO:0000256" key="9">
    <source>
        <dbReference type="RuleBase" id="RU003448"/>
    </source>
</evidence>
<dbReference type="CDD" id="cd04892">
    <property type="entry name" value="ACT_AK-like_2"/>
    <property type="match status" value="1"/>
</dbReference>
<dbReference type="Pfam" id="PF22468">
    <property type="entry name" value="ACT_9"/>
    <property type="match status" value="1"/>
</dbReference>
<dbReference type="SUPFAM" id="SSF53633">
    <property type="entry name" value="Carbamate kinase-like"/>
    <property type="match status" value="1"/>
</dbReference>
<dbReference type="InterPro" id="IPR036393">
    <property type="entry name" value="AceGlu_kinase-like_sf"/>
</dbReference>
<dbReference type="InterPro" id="IPR045865">
    <property type="entry name" value="ACT-like_dom_sf"/>
</dbReference>
<dbReference type="NCBIfam" id="TIGR00657">
    <property type="entry name" value="asp_kinases"/>
    <property type="match status" value="1"/>
</dbReference>
<dbReference type="InterPro" id="IPR001048">
    <property type="entry name" value="Asp/Glu/Uridylate_kinase"/>
</dbReference>
<dbReference type="InterPro" id="IPR054352">
    <property type="entry name" value="ACT_Aspartokinase"/>
</dbReference>
<keyword evidence="10" id="KW-0028">Amino-acid biosynthesis</keyword>
<dbReference type="GO" id="GO:0005524">
    <property type="term" value="F:ATP binding"/>
    <property type="evidence" value="ECO:0007669"/>
    <property type="project" value="UniProtKB-KW"/>
</dbReference>
<feature type="binding site" evidence="8">
    <location>
        <position position="240"/>
    </location>
    <ligand>
        <name>ATP</name>
        <dbReference type="ChEBI" id="CHEBI:30616"/>
    </ligand>
</feature>
<dbReference type="PIRSF" id="PIRSF000726">
    <property type="entry name" value="Asp_kin"/>
    <property type="match status" value="1"/>
</dbReference>
<feature type="binding site" evidence="8">
    <location>
        <position position="43"/>
    </location>
    <ligand>
        <name>substrate</name>
    </ligand>
</feature>
<accession>A0AA37VC85</accession>
<feature type="domain" description="Aspartokinase ACT" evidence="12">
    <location>
        <begin position="388"/>
        <end position="446"/>
    </location>
</feature>
<evidence type="ECO:0000256" key="4">
    <source>
        <dbReference type="ARBA" id="ARBA00022741"/>
    </source>
</evidence>
<dbReference type="Pfam" id="PF00696">
    <property type="entry name" value="AA_kinase"/>
    <property type="match status" value="1"/>
</dbReference>
<evidence type="ECO:0000256" key="3">
    <source>
        <dbReference type="ARBA" id="ARBA00022679"/>
    </source>
</evidence>
<keyword evidence="6 8" id="KW-0067">ATP-binding</keyword>
<evidence type="ECO:0000313" key="14">
    <source>
        <dbReference type="Proteomes" id="UP001161325"/>
    </source>
</evidence>
<comment type="caution">
    <text evidence="13">The sequence shown here is derived from an EMBL/GenBank/DDBJ whole genome shotgun (WGS) entry which is preliminary data.</text>
</comment>
<sequence>MIVVKFGGTSVGDAAAIDRAAAIVRGRMPGRPLVVVSAMSGATNALIAISEQASKGHLVGAVRSVEVLREKHLQALADLVPDETVVREVGAELSASFDDLARLAEALSVLGYLTARSQDAIAAQGELLSSQLVVAAFRARDIPAEFVDARQVMITNDRYGRAEPQVDAIAERARERFLPILREGRIPVTGGFIGATSEGVTTTLGRGGSDYSASLFGAALQADAIEIWTDVDGMLTADPRVVPDAKLIERIRFDEASELASFGAKVLHPSTITPAVRRGIPVYVYNSRRPEGAGTLITSDAPRRPVSAIAAKPSTTVVKLRSARMLLAPGFLRTVFDIFERHRTSIDVIATSEVSISVTLDDAENLEALLVDLRALGDVSVDRGRGIVSVVGAGLTDGSNAMARAFAALGDARVHMASVSATGINLTLVLDADQVTPAMQRLHDAFFGGAPGGAAGSAS</sequence>
<dbReference type="GO" id="GO:0009089">
    <property type="term" value="P:lysine biosynthetic process via diaminopimelate"/>
    <property type="evidence" value="ECO:0007669"/>
    <property type="project" value="InterPro"/>
</dbReference>
<dbReference type="Gene3D" id="3.30.70.260">
    <property type="match status" value="2"/>
</dbReference>
<dbReference type="GO" id="GO:0004072">
    <property type="term" value="F:aspartate kinase activity"/>
    <property type="evidence" value="ECO:0007669"/>
    <property type="project" value="UniProtKB-EC"/>
</dbReference>
<dbReference type="RefSeq" id="WP_284351842.1">
    <property type="nucleotide sequence ID" value="NZ_BRXS01000006.1"/>
</dbReference>
<feature type="binding site" evidence="8">
    <location>
        <begin position="265"/>
        <end position="266"/>
    </location>
    <ligand>
        <name>ATP</name>
        <dbReference type="ChEBI" id="CHEBI:30616"/>
    </ligand>
</feature>